<reference evidence="1" key="1">
    <citation type="journal article" date="2021" name="Nat. Microbiol.">
        <title>Cocultivation of an ultrasmall environmental parasitic bacterium with lytic ability against bacteria associated with wastewater foams.</title>
        <authorList>
            <person name="Batinovic S."/>
            <person name="Rose J.J.A."/>
            <person name="Ratcliffe J."/>
            <person name="Seviour R.J."/>
            <person name="Petrovski S."/>
        </authorList>
    </citation>
    <scope>NUCLEOTIDE SEQUENCE</scope>
    <source>
        <strain evidence="1">JR1</strain>
    </source>
</reference>
<evidence type="ECO:0000313" key="1">
    <source>
        <dbReference type="EMBL" id="QHN42846.1"/>
    </source>
</evidence>
<dbReference type="KEGG" id="mama:GII36_03200"/>
<proteinExistence type="predicted"/>
<sequence>MSAMPLSHEFASADEGGGTVPHHLLRIAEKHNVYETERMRILRAQLTHIAIADSEKMADLRVEYLEELNRPEFDARRYDTPEKFFIARGHTALRALLFYIAHLYSESWQEHGWLIDDLKIAQDDQESLALAYTSRSEIETVLKQHYATHLPANSQLYSID</sequence>
<keyword evidence="2" id="KW-1185">Reference proteome</keyword>
<dbReference type="Proteomes" id="UP001059824">
    <property type="component" value="Chromosome"/>
</dbReference>
<dbReference type="EMBL" id="CP045921">
    <property type="protein sequence ID" value="QHN42846.1"/>
    <property type="molecule type" value="Genomic_DNA"/>
</dbReference>
<dbReference type="AlphaFoldDB" id="A0A857MJW3"/>
<name>A0A857MJW3_9BACT</name>
<organism evidence="1 2">
    <name type="scientific">Candidatus Mycosynbacter amalyticus</name>
    <dbReference type="NCBI Taxonomy" id="2665156"/>
    <lineage>
        <taxon>Bacteria</taxon>
        <taxon>Candidatus Saccharimonadota</taxon>
        <taxon>Candidatus Saccharimonadota incertae sedis</taxon>
        <taxon>Candidatus Mycosynbacter</taxon>
    </lineage>
</organism>
<dbReference type="RefSeq" id="WP_260762390.1">
    <property type="nucleotide sequence ID" value="NZ_CP045921.1"/>
</dbReference>
<evidence type="ECO:0000313" key="2">
    <source>
        <dbReference type="Proteomes" id="UP001059824"/>
    </source>
</evidence>
<protein>
    <submittedName>
        <fullName evidence="1">Uncharacterized protein</fullName>
    </submittedName>
</protein>
<gene>
    <name evidence="1" type="ORF">GII36_03200</name>
</gene>
<accession>A0A857MJW3</accession>